<dbReference type="InterPro" id="IPR013491">
    <property type="entry name" value="Tape_meas_N"/>
</dbReference>
<feature type="transmembrane region" description="Helical" evidence="1">
    <location>
        <begin position="741"/>
        <end position="761"/>
    </location>
</feature>
<keyword evidence="1" id="KW-0472">Membrane</keyword>
<feature type="domain" description="Tape measure protein N-terminal" evidence="2">
    <location>
        <begin position="77"/>
        <end position="251"/>
    </location>
</feature>
<evidence type="ECO:0000313" key="4">
    <source>
        <dbReference type="Proteomes" id="UP000259211"/>
    </source>
</evidence>
<feature type="transmembrane region" description="Helical" evidence="1">
    <location>
        <begin position="392"/>
        <end position="412"/>
    </location>
</feature>
<reference evidence="3 4" key="1">
    <citation type="submission" date="2017-07" db="EMBL/GenBank/DDBJ databases">
        <authorList>
            <person name="Sun Z.S."/>
            <person name="Albrecht U."/>
            <person name="Echele G."/>
            <person name="Lee C.C."/>
        </authorList>
    </citation>
    <scope>NUCLEOTIDE SEQUENCE [LARGE SCALE GENOMIC DNA]</scope>
    <source>
        <strain evidence="3 4">P16-029</strain>
    </source>
</reference>
<feature type="transmembrane region" description="Helical" evidence="1">
    <location>
        <begin position="590"/>
        <end position="611"/>
    </location>
</feature>
<dbReference type="Proteomes" id="UP000259211">
    <property type="component" value="Unassembled WGS sequence"/>
</dbReference>
<gene>
    <name evidence="3" type="ORF">CHT91_02925</name>
</gene>
<feature type="transmembrane region" description="Helical" evidence="1">
    <location>
        <begin position="453"/>
        <end position="476"/>
    </location>
</feature>
<protein>
    <recommendedName>
        <fullName evidence="2">Tape measure protein N-terminal domain-containing protein</fullName>
    </recommendedName>
</protein>
<proteinExistence type="predicted"/>
<dbReference type="RefSeq" id="WP_117188631.1">
    <property type="nucleotide sequence ID" value="NZ_NOWI01000002.1"/>
</dbReference>
<dbReference type="NCBIfam" id="TIGR02675">
    <property type="entry name" value="tape_meas_nterm"/>
    <property type="match status" value="1"/>
</dbReference>
<keyword evidence="1" id="KW-1133">Transmembrane helix</keyword>
<dbReference type="Pfam" id="PF20155">
    <property type="entry name" value="TMP_3"/>
    <property type="match status" value="1"/>
</dbReference>
<dbReference type="PANTHER" id="PTHR37813">
    <property type="entry name" value="FELS-2 PROPHAGE PROTEIN"/>
    <property type="match status" value="1"/>
</dbReference>
<feature type="transmembrane region" description="Helical" evidence="1">
    <location>
        <begin position="678"/>
        <end position="702"/>
    </location>
</feature>
<feature type="transmembrane region" description="Helical" evidence="1">
    <location>
        <begin position="514"/>
        <end position="536"/>
    </location>
</feature>
<feature type="transmembrane region" description="Helical" evidence="1">
    <location>
        <begin position="618"/>
        <end position="640"/>
    </location>
</feature>
<keyword evidence="1" id="KW-0812">Transmembrane</keyword>
<dbReference type="PANTHER" id="PTHR37813:SF1">
    <property type="entry name" value="FELS-2 PROPHAGE PROTEIN"/>
    <property type="match status" value="1"/>
</dbReference>
<organism evidence="3 4">
    <name type="scientific">Cutibacterium avidum</name>
    <dbReference type="NCBI Taxonomy" id="33010"/>
    <lineage>
        <taxon>Bacteria</taxon>
        <taxon>Bacillati</taxon>
        <taxon>Actinomycetota</taxon>
        <taxon>Actinomycetes</taxon>
        <taxon>Propionibacteriales</taxon>
        <taxon>Propionibacteriaceae</taxon>
        <taxon>Cutibacterium</taxon>
    </lineage>
</organism>
<feature type="transmembrane region" description="Helical" evidence="1">
    <location>
        <begin position="483"/>
        <end position="508"/>
    </location>
</feature>
<feature type="transmembrane region" description="Helical" evidence="1">
    <location>
        <begin position="548"/>
        <end position="578"/>
    </location>
</feature>
<accession>A0A3E2DMA3</accession>
<sequence>MAGEIASAYVSLYTKMPGLKSDVSKQLAGVMPAQGKQSGNLFAKGMKLALGGSVMMGAINVAKKGLKSIYDVSVGGGINRAMQIDQARAKLQGLGHSGKEISSIMGSALTSVKGTAFGLGDAATVAATLSASGVSMGNDLTGALKLVADTATISGRSMTDIGAIFSSVAARGKLQGDDMLQLLSSGIPVLQFLAKQTGKTTAEVSDMVSSGQVDFKTFSAAMQKGLGGAAMSSGTTFAGAMANVKAALSRVSANALTVPMDALRRIFVALIPVIDKFGDAFKPMFDAVGARINAAMPGIVAAIGRLPAALTRAQAAIRAKVTSIKQLFSRWDIPLPKIDVQAMFSGAAGAIGVVASAFSLLKGHLGPISGLVAKLTPSLVRLSGSLGGVGGVVRGLTSPLGIVLSLLGAAYASNAQFRDAINGLLPVIVTLVAQVAKALAPAISSIIPVVSQIAATVIPVIAQVGAALAHVVAAIISGLAPVITALVGFIASHMGVVASIAAGIAGVIGAIKAVIGIIGVVTAIVGKVVSVVRVVVNVIKTVHTALFVIRTVFVSLAGPIGIVVVAIGALVAGFTLAYQHSETFRNAVGAVWGGIQAAASAVAGWFTGTLVPTLQSVWNGITAVLSTIGTAISTAFGAVITWFTGVFLPALQVVWTAAVAPARIAIQGLKLAWQSLAAFFTALWASIGAIFSGAMAVIGAAVRAWTSVLRAVFTAAWNVIKITAAAFWLTLRALFTGNFGAIKGIASAALNALKAVFRGAWNAITAATRAFGSSLRAIVSGVVTAVVGFFRRMGSSIHAAASAAFNGARAAASAGMHAMASIVSTVVSAVVGFFRRLGSGIRSAAVSAFNGARSAASAGMHAMGSAVSSGISAVLGFFRSMPGRIRGALGNAGSWLVGTGRSIMDGLGRGITSAAHKVFDTIRNVGSKITDAAKRVLDINSPSRVFRDEVGAQIVAGLVQGIDRNASDAVGSVEAMAAALPPAFATDAAVVPPVPARVKPSRQPNGAPWTAAGGVTVNVNGPTYGDPNDFARRIEQKQREALTMLAYA</sequence>
<name>A0A3E2DMA3_9ACTN</name>
<evidence type="ECO:0000313" key="3">
    <source>
        <dbReference type="EMBL" id="RFT46512.1"/>
    </source>
</evidence>
<feature type="transmembrane region" description="Helical" evidence="1">
    <location>
        <begin position="811"/>
        <end position="834"/>
    </location>
</feature>
<dbReference type="EMBL" id="NOWI01000002">
    <property type="protein sequence ID" value="RFT46512.1"/>
    <property type="molecule type" value="Genomic_DNA"/>
</dbReference>
<evidence type="ECO:0000256" key="1">
    <source>
        <dbReference type="SAM" id="Phobius"/>
    </source>
</evidence>
<feature type="transmembrane region" description="Helical" evidence="1">
    <location>
        <begin position="424"/>
        <end position="447"/>
    </location>
</feature>
<feature type="transmembrane region" description="Helical" evidence="1">
    <location>
        <begin position="708"/>
        <end position="729"/>
    </location>
</feature>
<feature type="transmembrane region" description="Helical" evidence="1">
    <location>
        <begin position="854"/>
        <end position="878"/>
    </location>
</feature>
<evidence type="ECO:0000259" key="2">
    <source>
        <dbReference type="Pfam" id="PF20155"/>
    </source>
</evidence>
<feature type="transmembrane region" description="Helical" evidence="1">
    <location>
        <begin position="773"/>
        <end position="790"/>
    </location>
</feature>
<comment type="caution">
    <text evidence="3">The sequence shown here is derived from an EMBL/GenBank/DDBJ whole genome shotgun (WGS) entry which is preliminary data.</text>
</comment>
<dbReference type="AlphaFoldDB" id="A0A3E2DMA3"/>